<dbReference type="Pfam" id="PF14011">
    <property type="entry name" value="ESX-1_EspG"/>
    <property type="match status" value="1"/>
</dbReference>
<sequence>MSRFVLSRLEYDLAWEALGLGEYPTVLTIDSHGHTMDERRELARRAWESLAAKGLAHRPGALDPDLADALTVLARPEWEVDARLRLDPHGPMLRALAASHGRTGVLATLTHEELVVEPIPETALARAVMGLLPPHPLPKSRSVSIPAEALDRAAAQAGESRSRLEAALRDQGVPWADAQKIGEVLGNVVRMGQFGAAHRSRRHGMLGRRERGPYVVSVYDTPTGRWQFTRRPSGDGRPWSTLAPADHQRLTHAVAELLGRLDTANPVLPR</sequence>
<dbReference type="InterPro" id="IPR025734">
    <property type="entry name" value="EspG"/>
</dbReference>
<gene>
    <name evidence="5" type="ORF">GTS_55920</name>
</gene>
<dbReference type="RefSeq" id="WP_137816858.1">
    <property type="nucleotide sequence ID" value="NZ_BJFL01000071.1"/>
</dbReference>
<keyword evidence="6" id="KW-1185">Reference proteome</keyword>
<evidence type="ECO:0008006" key="7">
    <source>
        <dbReference type="Google" id="ProtNLM"/>
    </source>
</evidence>
<keyword evidence="3" id="KW-0963">Cytoplasm</keyword>
<comment type="subcellular location">
    <subcellularLocation>
        <location evidence="1">Cytoplasm</location>
    </subcellularLocation>
</comment>
<comment type="caution">
    <text evidence="5">The sequence shown here is derived from an EMBL/GenBank/DDBJ whole genome shotgun (WGS) entry which is preliminary data.</text>
</comment>
<keyword evidence="4" id="KW-0143">Chaperone</keyword>
<dbReference type="OrthoDB" id="3681944at2"/>
<evidence type="ECO:0000313" key="5">
    <source>
        <dbReference type="EMBL" id="GDY33959.1"/>
    </source>
</evidence>
<dbReference type="Proteomes" id="UP000298860">
    <property type="component" value="Unassembled WGS sequence"/>
</dbReference>
<accession>A0A4D4JI56</accession>
<dbReference type="AlphaFoldDB" id="A0A4D4JI56"/>
<name>A0A4D4JI56_9PSEU</name>
<organism evidence="5 6">
    <name type="scientific">Gandjariella thermophila</name>
    <dbReference type="NCBI Taxonomy" id="1931992"/>
    <lineage>
        <taxon>Bacteria</taxon>
        <taxon>Bacillati</taxon>
        <taxon>Actinomycetota</taxon>
        <taxon>Actinomycetes</taxon>
        <taxon>Pseudonocardiales</taxon>
        <taxon>Pseudonocardiaceae</taxon>
        <taxon>Gandjariella</taxon>
    </lineage>
</organism>
<protein>
    <recommendedName>
        <fullName evidence="7">ESX secretion-associated protein EspG</fullName>
    </recommendedName>
</protein>
<evidence type="ECO:0000313" key="6">
    <source>
        <dbReference type="Proteomes" id="UP000298860"/>
    </source>
</evidence>
<proteinExistence type="inferred from homology"/>
<evidence type="ECO:0000256" key="2">
    <source>
        <dbReference type="ARBA" id="ARBA00006411"/>
    </source>
</evidence>
<dbReference type="EMBL" id="BJFL01000071">
    <property type="protein sequence ID" value="GDY33959.1"/>
    <property type="molecule type" value="Genomic_DNA"/>
</dbReference>
<reference evidence="6" key="1">
    <citation type="submission" date="2019-04" db="EMBL/GenBank/DDBJ databases">
        <title>Draft genome sequence of Pseudonocardiaceae bacterium SL3-2-4.</title>
        <authorList>
            <person name="Ningsih F."/>
            <person name="Yokota A."/>
            <person name="Sakai Y."/>
            <person name="Nanatani K."/>
            <person name="Yabe S."/>
            <person name="Oetari A."/>
            <person name="Sjamsuridzal W."/>
        </authorList>
    </citation>
    <scope>NUCLEOTIDE SEQUENCE [LARGE SCALE GENOMIC DNA]</scope>
    <source>
        <strain evidence="6">SL3-2-4</strain>
    </source>
</reference>
<comment type="similarity">
    <text evidence="2">Belongs to the EspG family.</text>
</comment>
<evidence type="ECO:0000256" key="1">
    <source>
        <dbReference type="ARBA" id="ARBA00004496"/>
    </source>
</evidence>
<evidence type="ECO:0000256" key="3">
    <source>
        <dbReference type="ARBA" id="ARBA00022490"/>
    </source>
</evidence>
<evidence type="ECO:0000256" key="4">
    <source>
        <dbReference type="ARBA" id="ARBA00023186"/>
    </source>
</evidence>